<dbReference type="STRING" id="1802630.A3H26_01785"/>
<reference evidence="1 2" key="1">
    <citation type="journal article" date="2016" name="Nat. Commun.">
        <title>Thousands of microbial genomes shed light on interconnected biogeochemical processes in an aquifer system.</title>
        <authorList>
            <person name="Anantharaman K."/>
            <person name="Brown C.T."/>
            <person name="Hug L.A."/>
            <person name="Sharon I."/>
            <person name="Castelle C.J."/>
            <person name="Probst A.J."/>
            <person name="Thomas B.C."/>
            <person name="Singh A."/>
            <person name="Wilkins M.J."/>
            <person name="Karaoz U."/>
            <person name="Brodie E.L."/>
            <person name="Williams K.H."/>
            <person name="Hubbard S.S."/>
            <person name="Banfield J.F."/>
        </authorList>
    </citation>
    <scope>NUCLEOTIDE SEQUENCE [LARGE SCALE GENOMIC DNA]</scope>
</reference>
<gene>
    <name evidence="1" type="ORF">A3H26_01785</name>
</gene>
<protein>
    <submittedName>
        <fullName evidence="1">Uncharacterized protein</fullName>
    </submittedName>
</protein>
<sequence>MSLTVVHVSGDEDRWRGQINYLLRSSRIFSNIFCFDIEGMERFLAEVGLRPTIVLVNYFVEKLGDGAGFARKLKESGIPVIIIGADFVVGFNPRDECLTRVNLPSDLVPLIRRRLSL</sequence>
<accession>A0A1F4VHH6</accession>
<organism evidence="1 2">
    <name type="scientific">candidate division WWE3 bacterium RIFCSPLOWO2_12_FULL_36_10</name>
    <dbReference type="NCBI Taxonomy" id="1802630"/>
    <lineage>
        <taxon>Bacteria</taxon>
        <taxon>Katanobacteria</taxon>
    </lineage>
</organism>
<dbReference type="Proteomes" id="UP000177763">
    <property type="component" value="Unassembled WGS sequence"/>
</dbReference>
<dbReference type="AlphaFoldDB" id="A0A1F4VHH6"/>
<proteinExistence type="predicted"/>
<evidence type="ECO:0000313" key="2">
    <source>
        <dbReference type="Proteomes" id="UP000177763"/>
    </source>
</evidence>
<comment type="caution">
    <text evidence="1">The sequence shown here is derived from an EMBL/GenBank/DDBJ whole genome shotgun (WGS) entry which is preliminary data.</text>
</comment>
<name>A0A1F4VHH6_UNCKA</name>
<dbReference type="EMBL" id="MEVN01000034">
    <property type="protein sequence ID" value="OGC56604.1"/>
    <property type="molecule type" value="Genomic_DNA"/>
</dbReference>
<evidence type="ECO:0000313" key="1">
    <source>
        <dbReference type="EMBL" id="OGC56604.1"/>
    </source>
</evidence>